<reference evidence="1" key="1">
    <citation type="journal article" date="2020" name="mSystems">
        <title>Genome- and Community-Level Interaction Insights into Carbon Utilization and Element Cycling Functions of Hydrothermarchaeota in Hydrothermal Sediment.</title>
        <authorList>
            <person name="Zhou Z."/>
            <person name="Liu Y."/>
            <person name="Xu W."/>
            <person name="Pan J."/>
            <person name="Luo Z.H."/>
            <person name="Li M."/>
        </authorList>
    </citation>
    <scope>NUCLEOTIDE SEQUENCE [LARGE SCALE GENOMIC DNA]</scope>
    <source>
        <strain evidence="1">SpSt-732</strain>
    </source>
</reference>
<evidence type="ECO:0000313" key="1">
    <source>
        <dbReference type="EMBL" id="HGI88304.1"/>
    </source>
</evidence>
<proteinExistence type="predicted"/>
<accession>A0A7C4FEU8</accession>
<comment type="caution">
    <text evidence="1">The sequence shown here is derived from an EMBL/GenBank/DDBJ whole genome shotgun (WGS) entry which is preliminary data.</text>
</comment>
<organism evidence="1">
    <name type="scientific">Ignisphaera aggregans</name>
    <dbReference type="NCBI Taxonomy" id="334771"/>
    <lineage>
        <taxon>Archaea</taxon>
        <taxon>Thermoproteota</taxon>
        <taxon>Thermoprotei</taxon>
        <taxon>Desulfurococcales</taxon>
        <taxon>Desulfurococcaceae</taxon>
        <taxon>Ignisphaera</taxon>
    </lineage>
</organism>
<gene>
    <name evidence="1" type="ORF">ENV14_07980</name>
</gene>
<name>A0A7C4FEU8_9CREN</name>
<sequence length="276" mass="31238">MSTASYNDVVESLLKLHKCYRVQGLLNTDIITKVDFFSKPHATLALATMLWVINSTKRNTLGYSDIVALQRRTAIFLVKSDVSEIEFLKKLLELAPSKLGLDIASASRRCMVEYHKLVDVAKLLNLIKEIISLIPIATQLQIPENLKRGKVPCLNDYEMLPSTNAIADTLIKTMYSEFENMRELLEDPYFAHAMDVMKRKIKVSQLKPSDIVAFSLVVLAILRYHKGAQICIEPGIDVETLCKKIYNDLTSTGADPTTSDIYTLYQELSMRSLMRK</sequence>
<dbReference type="EMBL" id="DTFF01000064">
    <property type="protein sequence ID" value="HGI88304.1"/>
    <property type="molecule type" value="Genomic_DNA"/>
</dbReference>
<protein>
    <submittedName>
        <fullName evidence="1">Uncharacterized protein</fullName>
    </submittedName>
</protein>
<dbReference type="AlphaFoldDB" id="A0A7C4FEU8"/>